<feature type="region of interest" description="Disordered" evidence="3">
    <location>
        <begin position="1"/>
        <end position="38"/>
    </location>
</feature>
<gene>
    <name evidence="4" type="ORF">CTOB1V02_LOCUS9967</name>
</gene>
<feature type="region of interest" description="Disordered" evidence="3">
    <location>
        <begin position="471"/>
        <end position="496"/>
    </location>
</feature>
<dbReference type="OrthoDB" id="6373201at2759"/>
<feature type="non-terminal residue" evidence="4">
    <location>
        <position position="1"/>
    </location>
</feature>
<protein>
    <submittedName>
        <fullName evidence="4">Uncharacterized protein</fullName>
    </submittedName>
</protein>
<dbReference type="PROSITE" id="PS50088">
    <property type="entry name" value="ANK_REPEAT"/>
    <property type="match status" value="3"/>
</dbReference>
<name>A0A7R8ZPC7_9CRUS</name>
<proteinExistence type="predicted"/>
<dbReference type="AlphaFoldDB" id="A0A7R8ZPC7"/>
<reference evidence="4" key="1">
    <citation type="submission" date="2020-11" db="EMBL/GenBank/DDBJ databases">
        <authorList>
            <person name="Tran Van P."/>
        </authorList>
    </citation>
    <scope>NUCLEOTIDE SEQUENCE</scope>
</reference>
<feature type="compositionally biased region" description="Polar residues" evidence="3">
    <location>
        <begin position="471"/>
        <end position="483"/>
    </location>
</feature>
<accession>A0A7R8ZPC7</accession>
<evidence type="ECO:0000313" key="4">
    <source>
        <dbReference type="EMBL" id="CAD7232126.1"/>
    </source>
</evidence>
<keyword evidence="2" id="KW-0040">ANK repeat</keyword>
<evidence type="ECO:0000256" key="1">
    <source>
        <dbReference type="ARBA" id="ARBA00022737"/>
    </source>
</evidence>
<dbReference type="InterPro" id="IPR002110">
    <property type="entry name" value="Ankyrin_rpt"/>
</dbReference>
<dbReference type="InterPro" id="IPR036770">
    <property type="entry name" value="Ankyrin_rpt-contain_sf"/>
</dbReference>
<dbReference type="SUPFAM" id="SSF48403">
    <property type="entry name" value="Ankyrin repeat"/>
    <property type="match status" value="2"/>
</dbReference>
<dbReference type="Pfam" id="PF12796">
    <property type="entry name" value="Ank_2"/>
    <property type="match status" value="3"/>
</dbReference>
<organism evidence="4">
    <name type="scientific">Cyprideis torosa</name>
    <dbReference type="NCBI Taxonomy" id="163714"/>
    <lineage>
        <taxon>Eukaryota</taxon>
        <taxon>Metazoa</taxon>
        <taxon>Ecdysozoa</taxon>
        <taxon>Arthropoda</taxon>
        <taxon>Crustacea</taxon>
        <taxon>Oligostraca</taxon>
        <taxon>Ostracoda</taxon>
        <taxon>Podocopa</taxon>
        <taxon>Podocopida</taxon>
        <taxon>Cytherocopina</taxon>
        <taxon>Cytheroidea</taxon>
        <taxon>Cytherideidae</taxon>
        <taxon>Cyprideis</taxon>
    </lineage>
</organism>
<dbReference type="EMBL" id="OB664252">
    <property type="protein sequence ID" value="CAD7232126.1"/>
    <property type="molecule type" value="Genomic_DNA"/>
</dbReference>
<evidence type="ECO:0000256" key="3">
    <source>
        <dbReference type="SAM" id="MobiDB-lite"/>
    </source>
</evidence>
<keyword evidence="1" id="KW-0677">Repeat</keyword>
<dbReference type="PANTHER" id="PTHR24198:SF165">
    <property type="entry name" value="ANKYRIN REPEAT-CONTAINING PROTEIN-RELATED"/>
    <property type="match status" value="1"/>
</dbReference>
<evidence type="ECO:0000256" key="2">
    <source>
        <dbReference type="ARBA" id="ARBA00023043"/>
    </source>
</evidence>
<dbReference type="PANTHER" id="PTHR24198">
    <property type="entry name" value="ANKYRIN REPEAT AND PROTEIN KINASE DOMAIN-CONTAINING PROTEIN"/>
    <property type="match status" value="1"/>
</dbReference>
<sequence>MSPFTPNSLKAKKLSSGSPRFPSSLRPPGQEWVAGNGEEDSRHSLVVAQLSGIGLHEMHRAAVLGQVDTILAHLSGMMDCLTLESAKMAIWYDDEKSPWLLALAAGSQKLIKIGTRFLDIRDKMCRTPLFFAVLGDAPRVLEVLLKAGARVDASDSHGRTAVHVAVLKRRPECLRILLNWSQRSSVAGDREGVTPIHLATTLDQKDDKNLILPLLRTARGVSLDQLRDKDERTPLHWACAYANPRATSFLLSRGCSPALPDRLGRTPLLWACAGGSNRTETLKLVLSKTSCPALLNWQDSEGKGVLHLSLRFQPLLDELLKRKNVDVAMADSCRLTPLHWAAGWGLADACKSLLRAGAPWNVPDSDGLLPLHYASIHDHSEVVSLFLDHPGCKDLPSMTPTAPPNEMTTNGELEEELRTIGESLVSLAKRLGNEDIAELLIAKGGKEKREEETDKHGKMDTPVPELITVTPAPSSCESPQTSPRKTAAATTTKKQKRRIMLQYPNTRSAKTVRSYNLSMRPEREKVVRGLRKFLF</sequence>
<dbReference type="SMART" id="SM00248">
    <property type="entry name" value="ANK"/>
    <property type="match status" value="8"/>
</dbReference>
<feature type="compositionally biased region" description="Basic and acidic residues" evidence="3">
    <location>
        <begin position="446"/>
        <end position="459"/>
    </location>
</feature>
<feature type="region of interest" description="Disordered" evidence="3">
    <location>
        <begin position="446"/>
        <end position="465"/>
    </location>
</feature>
<dbReference type="Gene3D" id="1.25.40.20">
    <property type="entry name" value="Ankyrin repeat-containing domain"/>
    <property type="match status" value="2"/>
</dbReference>